<protein>
    <submittedName>
        <fullName evidence="1">Uncharacterized protein</fullName>
    </submittedName>
</protein>
<evidence type="ECO:0000313" key="1">
    <source>
        <dbReference type="EMBL" id="MCI83161.1"/>
    </source>
</evidence>
<name>A0A392V8A0_9FABA</name>
<accession>A0A392V8A0</accession>
<comment type="caution">
    <text evidence="1">The sequence shown here is derived from an EMBL/GenBank/DDBJ whole genome shotgun (WGS) entry which is preliminary data.</text>
</comment>
<organism evidence="1 2">
    <name type="scientific">Trifolium medium</name>
    <dbReference type="NCBI Taxonomy" id="97028"/>
    <lineage>
        <taxon>Eukaryota</taxon>
        <taxon>Viridiplantae</taxon>
        <taxon>Streptophyta</taxon>
        <taxon>Embryophyta</taxon>
        <taxon>Tracheophyta</taxon>
        <taxon>Spermatophyta</taxon>
        <taxon>Magnoliopsida</taxon>
        <taxon>eudicotyledons</taxon>
        <taxon>Gunneridae</taxon>
        <taxon>Pentapetalae</taxon>
        <taxon>rosids</taxon>
        <taxon>fabids</taxon>
        <taxon>Fabales</taxon>
        <taxon>Fabaceae</taxon>
        <taxon>Papilionoideae</taxon>
        <taxon>50 kb inversion clade</taxon>
        <taxon>NPAAA clade</taxon>
        <taxon>Hologalegina</taxon>
        <taxon>IRL clade</taxon>
        <taxon>Trifolieae</taxon>
        <taxon>Trifolium</taxon>
    </lineage>
</organism>
<evidence type="ECO:0000313" key="2">
    <source>
        <dbReference type="Proteomes" id="UP000265520"/>
    </source>
</evidence>
<dbReference type="Proteomes" id="UP000265520">
    <property type="component" value="Unassembled WGS sequence"/>
</dbReference>
<dbReference type="AlphaFoldDB" id="A0A392V8A0"/>
<keyword evidence="2" id="KW-1185">Reference proteome</keyword>
<dbReference type="EMBL" id="LXQA011060513">
    <property type="protein sequence ID" value="MCI83161.1"/>
    <property type="molecule type" value="Genomic_DNA"/>
</dbReference>
<reference evidence="1 2" key="1">
    <citation type="journal article" date="2018" name="Front. Plant Sci.">
        <title>Red Clover (Trifolium pratense) and Zigzag Clover (T. medium) - A Picture of Genomic Similarities and Differences.</title>
        <authorList>
            <person name="Dluhosova J."/>
            <person name="Istvanek J."/>
            <person name="Nedelnik J."/>
            <person name="Repkova J."/>
        </authorList>
    </citation>
    <scope>NUCLEOTIDE SEQUENCE [LARGE SCALE GENOMIC DNA]</scope>
    <source>
        <strain evidence="2">cv. 10/8</strain>
        <tissue evidence="1">Leaf</tissue>
    </source>
</reference>
<feature type="non-terminal residue" evidence="1">
    <location>
        <position position="53"/>
    </location>
</feature>
<sequence>MVTLDNVSCMLYHLIEGCLWDHVCILTKAEVADLMVELIGADLADVGWEVTTT</sequence>
<proteinExistence type="predicted"/>